<dbReference type="SUPFAM" id="SSF52540">
    <property type="entry name" value="P-loop containing nucleoside triphosphate hydrolases"/>
    <property type="match status" value="1"/>
</dbReference>
<name>A0A1Q9EBI1_SYMMI</name>
<dbReference type="OrthoDB" id="420998at2759"/>
<gene>
    <name evidence="2" type="ORF">AK812_SmicGene12133</name>
</gene>
<sequence>MMKIGLLGVCLPAACDATALSASAAELFRSVPLSTITGNQAHHVEELSGLHVEELVHWSELKINFGIIGPPNAGTSSLHRSLQELGAHFLGGADEMPLPVSWLRSEESWQWRCTAPLLLPVGWAKAEDGCGLQPYHWQGLGVLRRREVAFRNPKIIYSSNCLRNLLLVPGLRLIAVWRDPVDWLWSSLHRIFEGFEDAEEEISRAWSIFAESTKGEDPSTLQTLQEQGGGMLELSTWRLGVPLSLGAAAPSRALWKLHKAVGQERLLVLPFKGLISKQLTCFDQLLLFLGLPASAGELLPANVRRRRTRADRRADAALKNETARLQEFFRSERESATPLLACVARVADLGQLQFEMQGSRASWLTLRALCAQDHSVFLGTAARCDEGLDWLGVPEDTNIRGREGQMPVVAASSIGGSGGRGLFTTAPGPPAPVELLRDRSLGVDGFLEDDEAERHCEEKSPESEFMVCMVFGGKFGWLRDEYTAGELWGTLRPLHETLREWLEEGRCSQLITWDEDEQCYALSEPYKSYVAWNDPSNLAAMANDALYGCCKDQAEYNVKDVDRNNLVMVPCARPAEDGARVEFKSMFLYPRKGWCWDVPQELTLGYGFEEPDHEEPA</sequence>
<keyword evidence="3" id="KW-1185">Reference proteome</keyword>
<dbReference type="Proteomes" id="UP000186817">
    <property type="component" value="Unassembled WGS sequence"/>
</dbReference>
<evidence type="ECO:0008006" key="4">
    <source>
        <dbReference type="Google" id="ProtNLM"/>
    </source>
</evidence>
<dbReference type="AlphaFoldDB" id="A0A1Q9EBI1"/>
<keyword evidence="1" id="KW-0732">Signal</keyword>
<organism evidence="2 3">
    <name type="scientific">Symbiodinium microadriaticum</name>
    <name type="common">Dinoflagellate</name>
    <name type="synonym">Zooxanthella microadriatica</name>
    <dbReference type="NCBI Taxonomy" id="2951"/>
    <lineage>
        <taxon>Eukaryota</taxon>
        <taxon>Sar</taxon>
        <taxon>Alveolata</taxon>
        <taxon>Dinophyceae</taxon>
        <taxon>Suessiales</taxon>
        <taxon>Symbiodiniaceae</taxon>
        <taxon>Symbiodinium</taxon>
    </lineage>
</organism>
<dbReference type="Gene3D" id="3.40.50.300">
    <property type="entry name" value="P-loop containing nucleotide triphosphate hydrolases"/>
    <property type="match status" value="1"/>
</dbReference>
<reference evidence="2 3" key="1">
    <citation type="submission" date="2016-02" db="EMBL/GenBank/DDBJ databases">
        <title>Genome analysis of coral dinoflagellate symbionts highlights evolutionary adaptations to a symbiotic lifestyle.</title>
        <authorList>
            <person name="Aranda M."/>
            <person name="Li Y."/>
            <person name="Liew Y.J."/>
            <person name="Baumgarten S."/>
            <person name="Simakov O."/>
            <person name="Wilson M."/>
            <person name="Piel J."/>
            <person name="Ashoor H."/>
            <person name="Bougouffa S."/>
            <person name="Bajic V.B."/>
            <person name="Ryu T."/>
            <person name="Ravasi T."/>
            <person name="Bayer T."/>
            <person name="Micklem G."/>
            <person name="Kim H."/>
            <person name="Bhak J."/>
            <person name="Lajeunesse T.C."/>
            <person name="Voolstra C.R."/>
        </authorList>
    </citation>
    <scope>NUCLEOTIDE SEQUENCE [LARGE SCALE GENOMIC DNA]</scope>
    <source>
        <strain evidence="2 3">CCMP2467</strain>
    </source>
</reference>
<evidence type="ECO:0000313" key="2">
    <source>
        <dbReference type="EMBL" id="OLQ04763.1"/>
    </source>
</evidence>
<evidence type="ECO:0000256" key="1">
    <source>
        <dbReference type="SAM" id="SignalP"/>
    </source>
</evidence>
<proteinExistence type="predicted"/>
<comment type="caution">
    <text evidence="2">The sequence shown here is derived from an EMBL/GenBank/DDBJ whole genome shotgun (WGS) entry which is preliminary data.</text>
</comment>
<dbReference type="InterPro" id="IPR027417">
    <property type="entry name" value="P-loop_NTPase"/>
</dbReference>
<accession>A0A1Q9EBI1</accession>
<feature type="chain" id="PRO_5012367349" description="Sulfotransferase domain-containing protein" evidence="1">
    <location>
        <begin position="18"/>
        <end position="617"/>
    </location>
</feature>
<feature type="signal peptide" evidence="1">
    <location>
        <begin position="1"/>
        <end position="17"/>
    </location>
</feature>
<evidence type="ECO:0000313" key="3">
    <source>
        <dbReference type="Proteomes" id="UP000186817"/>
    </source>
</evidence>
<dbReference type="EMBL" id="LSRX01000201">
    <property type="protein sequence ID" value="OLQ04763.1"/>
    <property type="molecule type" value="Genomic_DNA"/>
</dbReference>
<protein>
    <recommendedName>
        <fullName evidence="4">Sulfotransferase domain-containing protein</fullName>
    </recommendedName>
</protein>